<dbReference type="EMBL" id="CALOZG010000010">
    <property type="protein sequence ID" value="CAH4030591.1"/>
    <property type="molecule type" value="Genomic_DNA"/>
</dbReference>
<evidence type="ECO:0000313" key="2">
    <source>
        <dbReference type="Proteomes" id="UP001152562"/>
    </source>
</evidence>
<proteinExistence type="predicted"/>
<protein>
    <submittedName>
        <fullName evidence="1">Uncharacterized protein</fullName>
    </submittedName>
</protein>
<gene>
    <name evidence="1" type="ORF">PIBRA_LOCUS7225</name>
</gene>
<evidence type="ECO:0000313" key="1">
    <source>
        <dbReference type="EMBL" id="CAH4030591.1"/>
    </source>
</evidence>
<reference evidence="1" key="1">
    <citation type="submission" date="2022-05" db="EMBL/GenBank/DDBJ databases">
        <authorList>
            <person name="Okamura Y."/>
        </authorList>
    </citation>
    <scope>NUCLEOTIDE SEQUENCE</scope>
</reference>
<dbReference type="AlphaFoldDB" id="A0A9P0THE8"/>
<keyword evidence="2" id="KW-1185">Reference proteome</keyword>
<organism evidence="1 2">
    <name type="scientific">Pieris brassicae</name>
    <name type="common">White butterfly</name>
    <name type="synonym">Large white butterfly</name>
    <dbReference type="NCBI Taxonomy" id="7116"/>
    <lineage>
        <taxon>Eukaryota</taxon>
        <taxon>Metazoa</taxon>
        <taxon>Ecdysozoa</taxon>
        <taxon>Arthropoda</taxon>
        <taxon>Hexapoda</taxon>
        <taxon>Insecta</taxon>
        <taxon>Pterygota</taxon>
        <taxon>Neoptera</taxon>
        <taxon>Endopterygota</taxon>
        <taxon>Lepidoptera</taxon>
        <taxon>Glossata</taxon>
        <taxon>Ditrysia</taxon>
        <taxon>Papilionoidea</taxon>
        <taxon>Pieridae</taxon>
        <taxon>Pierinae</taxon>
        <taxon>Pieris</taxon>
    </lineage>
</organism>
<accession>A0A9P0THE8</accession>
<sequence>MNLPAIIREQEEEHLAILHNIAIDMKEDLDVMYDDTENAPEEPRPTQTQEIRLDKLVELLLLKHIFKAVIYIHADR</sequence>
<comment type="caution">
    <text evidence="1">The sequence shown here is derived from an EMBL/GenBank/DDBJ whole genome shotgun (WGS) entry which is preliminary data.</text>
</comment>
<name>A0A9P0THE8_PIEBR</name>
<dbReference type="Proteomes" id="UP001152562">
    <property type="component" value="Unassembled WGS sequence"/>
</dbReference>